<evidence type="ECO:0000313" key="7">
    <source>
        <dbReference type="EMBL" id="QYT02108.1"/>
    </source>
</evidence>
<feature type="region of interest" description="Disordered" evidence="5">
    <location>
        <begin position="536"/>
        <end position="569"/>
    </location>
</feature>
<reference evidence="7 8" key="1">
    <citation type="journal article" date="2021" name="BMC Genomics">
        <title>Telomere-to-telomere genome assembly of asparaginase-producing Trichoderma simmonsii.</title>
        <authorList>
            <person name="Chung D."/>
            <person name="Kwon Y.M."/>
            <person name="Yang Y."/>
        </authorList>
    </citation>
    <scope>NUCLEOTIDE SEQUENCE [LARGE SCALE GENOMIC DNA]</scope>
    <source>
        <strain evidence="7 8">GH-Sj1</strain>
    </source>
</reference>
<evidence type="ECO:0000313" key="8">
    <source>
        <dbReference type="Proteomes" id="UP000826661"/>
    </source>
</evidence>
<evidence type="ECO:0008006" key="9">
    <source>
        <dbReference type="Google" id="ProtNLM"/>
    </source>
</evidence>
<keyword evidence="2 6" id="KW-0812">Transmembrane</keyword>
<feature type="compositionally biased region" description="Polar residues" evidence="5">
    <location>
        <begin position="1"/>
        <end position="23"/>
    </location>
</feature>
<dbReference type="SUPFAM" id="SSF144083">
    <property type="entry name" value="Magnesium transport protein CorA, transmembrane region"/>
    <property type="match status" value="1"/>
</dbReference>
<dbReference type="PANTHER" id="PTHR47685">
    <property type="entry name" value="MAGNESIUM TRANSPORT PROTEIN CORA"/>
    <property type="match status" value="1"/>
</dbReference>
<feature type="region of interest" description="Disordered" evidence="5">
    <location>
        <begin position="173"/>
        <end position="193"/>
    </location>
</feature>
<dbReference type="Proteomes" id="UP000826661">
    <property type="component" value="Chromosome V"/>
</dbReference>
<dbReference type="EMBL" id="CP075868">
    <property type="protein sequence ID" value="QYT02108.1"/>
    <property type="molecule type" value="Genomic_DNA"/>
</dbReference>
<dbReference type="GO" id="GO:0046873">
    <property type="term" value="F:metal ion transmembrane transporter activity"/>
    <property type="evidence" value="ECO:0007669"/>
    <property type="project" value="InterPro"/>
</dbReference>
<keyword evidence="8" id="KW-1185">Reference proteome</keyword>
<dbReference type="InterPro" id="IPR050829">
    <property type="entry name" value="CorA_MIT"/>
</dbReference>
<dbReference type="PANTHER" id="PTHR47685:SF1">
    <property type="entry name" value="MAGNESIUM TRANSPORT PROTEIN CORA"/>
    <property type="match status" value="1"/>
</dbReference>
<evidence type="ECO:0000256" key="3">
    <source>
        <dbReference type="ARBA" id="ARBA00022989"/>
    </source>
</evidence>
<feature type="transmembrane region" description="Helical" evidence="6">
    <location>
        <begin position="1381"/>
        <end position="1402"/>
    </location>
</feature>
<evidence type="ECO:0000256" key="6">
    <source>
        <dbReference type="SAM" id="Phobius"/>
    </source>
</evidence>
<feature type="compositionally biased region" description="Basic and acidic residues" evidence="5">
    <location>
        <begin position="1500"/>
        <end position="1518"/>
    </location>
</feature>
<feature type="region of interest" description="Disordered" evidence="5">
    <location>
        <begin position="1"/>
        <end position="41"/>
    </location>
</feature>
<dbReference type="InterPro" id="IPR045863">
    <property type="entry name" value="CorA_TM1_TM2"/>
</dbReference>
<proteinExistence type="predicted"/>
<keyword evidence="3 6" id="KW-1133">Transmembrane helix</keyword>
<evidence type="ECO:0000256" key="4">
    <source>
        <dbReference type="ARBA" id="ARBA00023136"/>
    </source>
</evidence>
<organism evidence="7 8">
    <name type="scientific">Trichoderma simmonsii</name>
    <dbReference type="NCBI Taxonomy" id="1491479"/>
    <lineage>
        <taxon>Eukaryota</taxon>
        <taxon>Fungi</taxon>
        <taxon>Dikarya</taxon>
        <taxon>Ascomycota</taxon>
        <taxon>Pezizomycotina</taxon>
        <taxon>Sordariomycetes</taxon>
        <taxon>Hypocreomycetidae</taxon>
        <taxon>Hypocreales</taxon>
        <taxon>Hypocreaceae</taxon>
        <taxon>Trichoderma</taxon>
    </lineage>
</organism>
<sequence length="1540" mass="174199">METHSPSIYTQNNQGPDFGVTSTDDNHANDKNGNVLQHENHNMRYIQMTDDEDDECTYDSRGMDPNHGHRAPIDPLDETPRSLSPFEHGLNVLSQPIDATREVPESFYQGQMAHNAESEGLSINIPLLSSYGEPRDSINSAPHAHYWEEGSANINGLLKHLQTFQDLEYSVNDAGQEEVSRQEGPPTHDESRNSMQTKWLHLQSATMDLDVLQQFVMECHLIGDDVKTVTIELVKRAGKKYLRHSETGPYIEPGSVLRGIGNYSQQNSLSQKARPTVPVVFVASPYLRLRPLKGHQNGGTRGDHHPRTLLQNLYGFDVTPNRDKTQIVRKIGNSSQLNNALHVNQMWCLLIGPTILITMSDHTTEELLDGTIGKRSLGHEPPIKVKIIDDEQKHHDIAVSSSITWVDLFKITMDAVQKKRSDFQYYDLRDEKNVIITAERWIEIASSRSLRKSQFYTVHLTPRLNNADPSKNRLFLEYRRHDASGILDELPTKHRRTDASSELVGSSVKESYTHKTADKLTSNTASSPLFLYQDGTGFIVSSPDPQDPDESYDTDKDPPSIIPQSHESESVEGINTTMPLGIDNSPNGREAPEASSTGNFTNSIDDIAGNMTDIDGTIDLSETNNHKMTHKRIRHRKIQPGAEISVETYPSVQEDDPNESNDLFLKQLFIHKQRQSQSQGSMPSFVLGANAGSFSSRRDSLRTYHTHQHLESQYHLPSPIFTNPNSGYPRSQGIVGSDEHINRGHALRARNTNSSSASHSHLRKRDAFIKRTRVTSTTSGLASDKYPTAKVQGSKPVKIVPFFLWGPCIPTTSSTLRSAKETDMIKLLDEADESISNSQVGMYYYVKVPELTEEEFLSRQDIPSGDLHEDDLSIAKESPTHRNAGLMTTDIAVKDNGLPNNVSIVDHASENARQEIEGVKKSNTDSEITLPAIGQEDVARKQAQSLGILSPDKEMIEQLVTVSRQILWSFLPKTGSSTVHKLLKRFWGCMDIIRRQLIWEESEREPDDVPTYMIRGFSAMLPTSGRSQSPNSQKTLLAKCRDCKGGKHYSSAEEALKHFHGEHFDCHHRGERPYDDPCYSWLHRIWHSHYPVRNERNGLLCNVQEFERELSELVLRMNELHAMVASKEDDSMGDLAIRPPLPKHIFQAFKKIVQVFVLRSKRLSLMTRMKAPSGIDLSKISDKIKELQRFEKIAKERMLDLLDHAKRDIFLSGNTSSDIERPQPQAVGAEFLALALICKSHNLLFEVKTSNSRHNNSTLQLYKHYASELRYQANQRPQKRVFLDIRDLEEELDALDTLISHQKECLHKFGKSISPDTLRLTTMTRVAQNGAERAYQDNHTRQLDMRIQEVQNMKTRSRFLKEQVKQDIEIMEEDHGKAIRVFTIVTLFFLPLSFVSSFMGMNTVDVRNMHYKQGLFWATGIPVTLFVLTLACIYGYKGDEIHDWAMQLSLCPRNKKLRLPVGGGDEIGEDDCNVYEVSSLPSAKKPRRAARQRKLKSKLAHGDEGDDGSREQRDDILPLARKETLNSLTLLKQISGSEEV</sequence>
<evidence type="ECO:0000256" key="1">
    <source>
        <dbReference type="ARBA" id="ARBA00004141"/>
    </source>
</evidence>
<dbReference type="Pfam" id="PF01544">
    <property type="entry name" value="CorA"/>
    <property type="match status" value="1"/>
</dbReference>
<feature type="transmembrane region" description="Helical" evidence="6">
    <location>
        <begin position="1414"/>
        <end position="1436"/>
    </location>
</feature>
<evidence type="ECO:0000256" key="5">
    <source>
        <dbReference type="SAM" id="MobiDB-lite"/>
    </source>
</evidence>
<dbReference type="Gene3D" id="1.20.58.340">
    <property type="entry name" value="Magnesium transport protein CorA, transmembrane region"/>
    <property type="match status" value="1"/>
</dbReference>
<dbReference type="InterPro" id="IPR002523">
    <property type="entry name" value="MgTranspt_CorA/ZnTranspt_ZntB"/>
</dbReference>
<accession>A0A8G0PIS0</accession>
<feature type="compositionally biased region" description="Basic residues" evidence="5">
    <location>
        <begin position="1484"/>
        <end position="1499"/>
    </location>
</feature>
<comment type="subcellular location">
    <subcellularLocation>
        <location evidence="1">Membrane</location>
        <topology evidence="1">Multi-pass membrane protein</topology>
    </subcellularLocation>
</comment>
<feature type="region of interest" description="Disordered" evidence="5">
    <location>
        <begin position="1483"/>
        <end position="1518"/>
    </location>
</feature>
<protein>
    <recommendedName>
        <fullName evidence="9">Mg2+ transporter</fullName>
    </recommendedName>
</protein>
<feature type="compositionally biased region" description="Basic and acidic residues" evidence="5">
    <location>
        <begin position="178"/>
        <end position="192"/>
    </location>
</feature>
<evidence type="ECO:0000256" key="2">
    <source>
        <dbReference type="ARBA" id="ARBA00022692"/>
    </source>
</evidence>
<keyword evidence="4 6" id="KW-0472">Membrane</keyword>
<dbReference type="GO" id="GO:0016020">
    <property type="term" value="C:membrane"/>
    <property type="evidence" value="ECO:0007669"/>
    <property type="project" value="UniProtKB-SubCell"/>
</dbReference>
<name>A0A8G0PIS0_9HYPO</name>
<gene>
    <name evidence="7" type="ORF">H0G86_009114</name>
</gene>